<name>A0AA36HLI4_9DINO</name>
<organism evidence="5 6">
    <name type="scientific">Effrenium voratum</name>
    <dbReference type="NCBI Taxonomy" id="2562239"/>
    <lineage>
        <taxon>Eukaryota</taxon>
        <taxon>Sar</taxon>
        <taxon>Alveolata</taxon>
        <taxon>Dinophyceae</taxon>
        <taxon>Suessiales</taxon>
        <taxon>Symbiodiniaceae</taxon>
        <taxon>Effrenium</taxon>
    </lineage>
</organism>
<feature type="repeat" description="ANK" evidence="3">
    <location>
        <begin position="77"/>
        <end position="102"/>
    </location>
</feature>
<gene>
    <name evidence="5" type="ORF">EVOR1521_LOCUS1635</name>
</gene>
<evidence type="ECO:0000256" key="3">
    <source>
        <dbReference type="PROSITE-ProRule" id="PRU00023"/>
    </source>
</evidence>
<evidence type="ECO:0000313" key="5">
    <source>
        <dbReference type="EMBL" id="CAJ1371303.1"/>
    </source>
</evidence>
<feature type="repeat" description="ANK" evidence="3">
    <location>
        <begin position="44"/>
        <end position="76"/>
    </location>
</feature>
<keyword evidence="6" id="KW-1185">Reference proteome</keyword>
<dbReference type="PROSITE" id="PS50297">
    <property type="entry name" value="ANK_REP_REGION"/>
    <property type="match status" value="1"/>
</dbReference>
<dbReference type="PANTHER" id="PTHR24171">
    <property type="entry name" value="ANKYRIN REPEAT DOMAIN-CONTAINING PROTEIN 39-RELATED"/>
    <property type="match status" value="1"/>
</dbReference>
<dbReference type="GO" id="GO:0085020">
    <property type="term" value="P:protein K6-linked ubiquitination"/>
    <property type="evidence" value="ECO:0007669"/>
    <property type="project" value="TreeGrafter"/>
</dbReference>
<dbReference type="Gene3D" id="1.25.40.20">
    <property type="entry name" value="Ankyrin repeat-containing domain"/>
    <property type="match status" value="1"/>
</dbReference>
<dbReference type="Proteomes" id="UP001178507">
    <property type="component" value="Unassembled WGS sequence"/>
</dbReference>
<evidence type="ECO:0000256" key="2">
    <source>
        <dbReference type="ARBA" id="ARBA00023043"/>
    </source>
</evidence>
<dbReference type="InterPro" id="IPR036770">
    <property type="entry name" value="Ankyrin_rpt-contain_sf"/>
</dbReference>
<evidence type="ECO:0008006" key="7">
    <source>
        <dbReference type="Google" id="ProtNLM"/>
    </source>
</evidence>
<evidence type="ECO:0000256" key="1">
    <source>
        <dbReference type="ARBA" id="ARBA00022737"/>
    </source>
</evidence>
<dbReference type="InterPro" id="IPR002110">
    <property type="entry name" value="Ankyrin_rpt"/>
</dbReference>
<dbReference type="SUPFAM" id="SSF48403">
    <property type="entry name" value="Ankyrin repeat"/>
    <property type="match status" value="1"/>
</dbReference>
<feature type="region of interest" description="Disordered" evidence="4">
    <location>
        <begin position="117"/>
        <end position="139"/>
    </location>
</feature>
<accession>A0AA36HLI4</accession>
<evidence type="ECO:0000313" key="6">
    <source>
        <dbReference type="Proteomes" id="UP001178507"/>
    </source>
</evidence>
<dbReference type="EMBL" id="CAUJNA010000067">
    <property type="protein sequence ID" value="CAJ1371303.1"/>
    <property type="molecule type" value="Genomic_DNA"/>
</dbReference>
<protein>
    <recommendedName>
        <fullName evidence="7">Ankyrin repeat domain-containing protein</fullName>
    </recommendedName>
</protein>
<dbReference type="PROSITE" id="PS50088">
    <property type="entry name" value="ANK_REPEAT"/>
    <property type="match status" value="2"/>
</dbReference>
<dbReference type="SMART" id="SM00248">
    <property type="entry name" value="ANK"/>
    <property type="match status" value="2"/>
</dbReference>
<keyword evidence="1" id="KW-0677">Repeat</keyword>
<sequence>MLDELESELFYGAHQGSVAACARAVAQGVDVNVRTKADLDSVGVGATALHVTAVRGHEDVAAGLLRAKADALALSGRGETPVQLAARNGHVEVVKVLRAAGAVPLQAEGISKLMGQAPASWRDGQRKKLRRALGDDRRR</sequence>
<evidence type="ECO:0000256" key="4">
    <source>
        <dbReference type="SAM" id="MobiDB-lite"/>
    </source>
</evidence>
<dbReference type="GO" id="GO:0004842">
    <property type="term" value="F:ubiquitin-protein transferase activity"/>
    <property type="evidence" value="ECO:0007669"/>
    <property type="project" value="TreeGrafter"/>
</dbReference>
<dbReference type="Pfam" id="PF12796">
    <property type="entry name" value="Ank_2"/>
    <property type="match status" value="1"/>
</dbReference>
<keyword evidence="2 3" id="KW-0040">ANK repeat</keyword>
<dbReference type="PANTHER" id="PTHR24171:SF8">
    <property type="entry name" value="BRCA1-ASSOCIATED RING DOMAIN PROTEIN 1"/>
    <property type="match status" value="1"/>
</dbReference>
<reference evidence="5" key="1">
    <citation type="submission" date="2023-08" db="EMBL/GenBank/DDBJ databases">
        <authorList>
            <person name="Chen Y."/>
            <person name="Shah S."/>
            <person name="Dougan E. K."/>
            <person name="Thang M."/>
            <person name="Chan C."/>
        </authorList>
    </citation>
    <scope>NUCLEOTIDE SEQUENCE</scope>
</reference>
<proteinExistence type="predicted"/>
<dbReference type="AlphaFoldDB" id="A0AA36HLI4"/>
<comment type="caution">
    <text evidence="5">The sequence shown here is derived from an EMBL/GenBank/DDBJ whole genome shotgun (WGS) entry which is preliminary data.</text>
</comment>